<dbReference type="Proteomes" id="UP000309450">
    <property type="component" value="Unassembled WGS sequence"/>
</dbReference>
<comment type="caution">
    <text evidence="2">The sequence shown here is derived from an EMBL/GenBank/DDBJ whole genome shotgun (WGS) entry which is preliminary data.</text>
</comment>
<keyword evidence="3" id="KW-1185">Reference proteome</keyword>
<gene>
    <name evidence="2" type="ORF">E7811_01925</name>
</gene>
<name>A0A4S3MPV2_9RHOB</name>
<dbReference type="EMBL" id="SSND01000001">
    <property type="protein sequence ID" value="THD84526.1"/>
    <property type="molecule type" value="Genomic_DNA"/>
</dbReference>
<feature type="transmembrane region" description="Helical" evidence="1">
    <location>
        <begin position="107"/>
        <end position="128"/>
    </location>
</feature>
<feature type="transmembrane region" description="Helical" evidence="1">
    <location>
        <begin position="171"/>
        <end position="188"/>
    </location>
</feature>
<evidence type="ECO:0000313" key="3">
    <source>
        <dbReference type="Proteomes" id="UP000309450"/>
    </source>
</evidence>
<keyword evidence="1" id="KW-1133">Transmembrane helix</keyword>
<proteinExistence type="predicted"/>
<feature type="transmembrane region" description="Helical" evidence="1">
    <location>
        <begin position="260"/>
        <end position="278"/>
    </location>
</feature>
<keyword evidence="1" id="KW-0812">Transmembrane</keyword>
<reference evidence="2 3" key="1">
    <citation type="submission" date="2019-04" db="EMBL/GenBank/DDBJ databases">
        <title>Draft genome sequence of Gemmobacter aestuarii sp. nov.</title>
        <authorList>
            <person name="Hameed A."/>
            <person name="Lin S.-Y."/>
            <person name="Shahina M."/>
            <person name="Lai W.-A."/>
            <person name="Young C.-C."/>
        </authorList>
    </citation>
    <scope>NUCLEOTIDE SEQUENCE [LARGE SCALE GENOMIC DNA]</scope>
    <source>
        <strain evidence="2 3">CC-PW-75</strain>
    </source>
</reference>
<dbReference type="OrthoDB" id="7858223at2"/>
<evidence type="ECO:0000256" key="1">
    <source>
        <dbReference type="SAM" id="Phobius"/>
    </source>
</evidence>
<evidence type="ECO:0000313" key="2">
    <source>
        <dbReference type="EMBL" id="THD84526.1"/>
    </source>
</evidence>
<feature type="transmembrane region" description="Helical" evidence="1">
    <location>
        <begin position="20"/>
        <end position="40"/>
    </location>
</feature>
<dbReference type="AlphaFoldDB" id="A0A4S3MPV2"/>
<protein>
    <submittedName>
        <fullName evidence="2">Uncharacterized protein</fullName>
    </submittedName>
</protein>
<feature type="transmembrane region" description="Helical" evidence="1">
    <location>
        <begin position="140"/>
        <end position="159"/>
    </location>
</feature>
<sequence>MPERHASRQTGPRTKPGIRYVAASLSLGLIAVWGSENLFWTVPQAPVRPLELLVTWAAYSLVLAAALSAVLWAGLGGWRAAFMGGAILGFGVEGVIVGTMYESFPLQLIWTPLAWHALLTGLVVFAFARRLAQGPVAVQIAGLVVLGVLGATWGLYWPIEIDAMPGHEVTLPYLVGLALPVVAAHVLLDRLGPLHPPGPLLLWAAPVVMALLWLLRASLSGAFIVLSCPAMIFVTVWAMRRLGRAGQPLDFGSAVPLWRHALFLLFPLTVALLVVPGWQALGAVAVNIPVAWSTGVIGAGLWLWLVDRAARTAR</sequence>
<feature type="transmembrane region" description="Helical" evidence="1">
    <location>
        <begin position="80"/>
        <end position="101"/>
    </location>
</feature>
<feature type="transmembrane region" description="Helical" evidence="1">
    <location>
        <begin position="52"/>
        <end position="73"/>
    </location>
</feature>
<feature type="transmembrane region" description="Helical" evidence="1">
    <location>
        <begin position="221"/>
        <end position="239"/>
    </location>
</feature>
<feature type="transmembrane region" description="Helical" evidence="1">
    <location>
        <begin position="200"/>
        <end position="215"/>
    </location>
</feature>
<accession>A0A4S3MPV2</accession>
<dbReference type="RefSeq" id="WP_136392907.1">
    <property type="nucleotide sequence ID" value="NZ_SSND01000001.1"/>
</dbReference>
<feature type="transmembrane region" description="Helical" evidence="1">
    <location>
        <begin position="284"/>
        <end position="306"/>
    </location>
</feature>
<keyword evidence="1" id="KW-0472">Membrane</keyword>
<organism evidence="2 3">
    <name type="scientific">Aliigemmobacter aestuarii</name>
    <dbReference type="NCBI Taxonomy" id="1445661"/>
    <lineage>
        <taxon>Bacteria</taxon>
        <taxon>Pseudomonadati</taxon>
        <taxon>Pseudomonadota</taxon>
        <taxon>Alphaproteobacteria</taxon>
        <taxon>Rhodobacterales</taxon>
        <taxon>Paracoccaceae</taxon>
        <taxon>Aliigemmobacter</taxon>
    </lineage>
</organism>